<protein>
    <submittedName>
        <fullName evidence="1">Uncharacterized protein</fullName>
    </submittedName>
</protein>
<evidence type="ECO:0000313" key="2">
    <source>
        <dbReference type="Proteomes" id="UP000029452"/>
    </source>
</evidence>
<name>A0A094YN47_9BACT</name>
<accession>A0A094YN47</accession>
<comment type="caution">
    <text evidence="1">The sequence shown here is derived from an EMBL/GenBank/DDBJ whole genome shotgun (WGS) entry which is preliminary data.</text>
</comment>
<reference evidence="1 2" key="1">
    <citation type="submission" date="2014-06" db="EMBL/GenBank/DDBJ databases">
        <title>Draft genome sequence of iron oxidizing acidophile Leptospirillum ferriphilum DSM14647.</title>
        <authorList>
            <person name="Cardenas J.P."/>
            <person name="Lazcano M."/>
            <person name="Ossandon F.J."/>
            <person name="Corbett M."/>
            <person name="Holmes D.S."/>
            <person name="Watkin E."/>
        </authorList>
    </citation>
    <scope>NUCLEOTIDE SEQUENCE [LARGE SCALE GENOMIC DNA]</scope>
    <source>
        <strain evidence="1 2">DSM 14647</strain>
    </source>
</reference>
<dbReference type="AlphaFoldDB" id="A0A094YN47"/>
<proteinExistence type="predicted"/>
<dbReference type="PATRIC" id="fig|178606.4.peg.627"/>
<gene>
    <name evidence="1" type="ORF">LptCag_2091</name>
</gene>
<dbReference type="Proteomes" id="UP000029452">
    <property type="component" value="Unassembled WGS sequence"/>
</dbReference>
<evidence type="ECO:0000313" key="1">
    <source>
        <dbReference type="EMBL" id="KGA94661.1"/>
    </source>
</evidence>
<sequence length="133" mass="16259">MWDGQWILRIFSLFDFRLFFGRNFHLYRHPEALQKFFRMKNSQKLEIFDNIQWVDLFPDRIVNLFPPFRSQIQSSPWERIQFKRPDSAVFPKNDRDFFELPPFNKTQVSPILPTNWQSLLSGREKSFSERLIN</sequence>
<dbReference type="EMBL" id="JPGK01000002">
    <property type="protein sequence ID" value="KGA94661.1"/>
    <property type="molecule type" value="Genomic_DNA"/>
</dbReference>
<organism evidence="1 2">
    <name type="scientific">Leptospirillum ferriphilum</name>
    <dbReference type="NCBI Taxonomy" id="178606"/>
    <lineage>
        <taxon>Bacteria</taxon>
        <taxon>Pseudomonadati</taxon>
        <taxon>Nitrospirota</taxon>
        <taxon>Nitrospiria</taxon>
        <taxon>Nitrospirales</taxon>
        <taxon>Nitrospiraceae</taxon>
        <taxon>Leptospirillum</taxon>
    </lineage>
</organism>